<feature type="compositionally biased region" description="Polar residues" evidence="1">
    <location>
        <begin position="116"/>
        <end position="125"/>
    </location>
</feature>
<comment type="caution">
    <text evidence="2">The sequence shown here is derived from an EMBL/GenBank/DDBJ whole genome shotgun (WGS) entry which is preliminary data.</text>
</comment>
<feature type="compositionally biased region" description="Gly residues" evidence="1">
    <location>
        <begin position="243"/>
        <end position="255"/>
    </location>
</feature>
<feature type="region of interest" description="Disordered" evidence="1">
    <location>
        <begin position="95"/>
        <end position="129"/>
    </location>
</feature>
<protein>
    <submittedName>
        <fullName evidence="2">Uncharacterized protein</fullName>
    </submittedName>
</protein>
<accession>A0A317SEL4</accession>
<proteinExistence type="predicted"/>
<reference evidence="2 3" key="1">
    <citation type="submission" date="2018-03" db="EMBL/GenBank/DDBJ databases">
        <title>Genomes of Pezizomycetes fungi and the evolution of truffles.</title>
        <authorList>
            <person name="Murat C."/>
            <person name="Payen T."/>
            <person name="Noel B."/>
            <person name="Kuo A."/>
            <person name="Martin F.M."/>
        </authorList>
    </citation>
    <scope>NUCLEOTIDE SEQUENCE [LARGE SCALE GENOMIC DNA]</scope>
    <source>
        <strain evidence="2">091103-1</strain>
    </source>
</reference>
<name>A0A317SEL4_9PEZI</name>
<dbReference type="EMBL" id="PYWC01000094">
    <property type="protein sequence ID" value="PWW72795.1"/>
    <property type="molecule type" value="Genomic_DNA"/>
</dbReference>
<feature type="compositionally biased region" description="Gly residues" evidence="1">
    <location>
        <begin position="214"/>
        <end position="224"/>
    </location>
</feature>
<gene>
    <name evidence="2" type="ORF">C7212DRAFT_347748</name>
</gene>
<feature type="region of interest" description="Disordered" evidence="1">
    <location>
        <begin position="213"/>
        <end position="264"/>
    </location>
</feature>
<dbReference type="OrthoDB" id="5409722at2759"/>
<evidence type="ECO:0000256" key="1">
    <source>
        <dbReference type="SAM" id="MobiDB-lite"/>
    </source>
</evidence>
<dbReference type="AlphaFoldDB" id="A0A317SEL4"/>
<keyword evidence="3" id="KW-1185">Reference proteome</keyword>
<sequence length="264" mass="27472">MDPQVGGWHYNKNSDPPLDWDTSRDAAKYFRVVQWIDAVVANHYSPNEKDPSESPPIFVLPNGSLPSSSIPDDTSLLPAGTQLPRQLKYFEIRGDDRDDEQPDGYGGRAAHDGQGWSAQLPNTTPAPGGYGKKLQTVWAGSKTFKAKGNFYQLRVENGRVGGGWGGRAAVGSSVGSGSQRGVPVIGYAYGNRSTTESFAEVASRAEGVVAAGRSSGGGGGGGGVYTFSPRGSASGMRGRGRGRGMGGRGGGGRGGGGHRRDGLL</sequence>
<feature type="region of interest" description="Disordered" evidence="1">
    <location>
        <begin position="1"/>
        <end position="20"/>
    </location>
</feature>
<organism evidence="2 3">
    <name type="scientific">Tuber magnatum</name>
    <name type="common">white Piedmont truffle</name>
    <dbReference type="NCBI Taxonomy" id="42249"/>
    <lineage>
        <taxon>Eukaryota</taxon>
        <taxon>Fungi</taxon>
        <taxon>Dikarya</taxon>
        <taxon>Ascomycota</taxon>
        <taxon>Pezizomycotina</taxon>
        <taxon>Pezizomycetes</taxon>
        <taxon>Pezizales</taxon>
        <taxon>Tuberaceae</taxon>
        <taxon>Tuber</taxon>
    </lineage>
</organism>
<evidence type="ECO:0000313" key="2">
    <source>
        <dbReference type="EMBL" id="PWW72795.1"/>
    </source>
</evidence>
<dbReference type="Proteomes" id="UP000246991">
    <property type="component" value="Unassembled WGS sequence"/>
</dbReference>
<evidence type="ECO:0000313" key="3">
    <source>
        <dbReference type="Proteomes" id="UP000246991"/>
    </source>
</evidence>